<dbReference type="InterPro" id="IPR019791">
    <property type="entry name" value="Haem_peroxidase_animal"/>
</dbReference>
<dbReference type="GO" id="GO:0005576">
    <property type="term" value="C:extracellular region"/>
    <property type="evidence" value="ECO:0007669"/>
    <property type="project" value="UniProtKB-SubCell"/>
</dbReference>
<dbReference type="Proteomes" id="UP001329151">
    <property type="component" value="Chromosome"/>
</dbReference>
<dbReference type="PROSITE" id="PS50292">
    <property type="entry name" value="PEROXIDASE_3"/>
    <property type="match status" value="1"/>
</dbReference>
<dbReference type="Gene3D" id="1.10.640.10">
    <property type="entry name" value="Haem peroxidase domain superfamily, animal type"/>
    <property type="match status" value="1"/>
</dbReference>
<dbReference type="EMBL" id="AP028947">
    <property type="protein sequence ID" value="BET27411.1"/>
    <property type="molecule type" value="Genomic_DNA"/>
</dbReference>
<dbReference type="GO" id="GO:0006979">
    <property type="term" value="P:response to oxidative stress"/>
    <property type="evidence" value="ECO:0007669"/>
    <property type="project" value="InterPro"/>
</dbReference>
<dbReference type="InterPro" id="IPR010255">
    <property type="entry name" value="Haem_peroxidase_sf"/>
</dbReference>
<name>A0AA86JHW5_9BURK</name>
<keyword evidence="2" id="KW-0964">Secreted</keyword>
<dbReference type="GO" id="GO:0004601">
    <property type="term" value="F:peroxidase activity"/>
    <property type="evidence" value="ECO:0007669"/>
    <property type="project" value="UniProtKB-KW"/>
</dbReference>
<evidence type="ECO:0000256" key="1">
    <source>
        <dbReference type="ARBA" id="ARBA00004613"/>
    </source>
</evidence>
<gene>
    <name evidence="4" type="ORF">RGQ30_29120</name>
</gene>
<evidence type="ECO:0000313" key="4">
    <source>
        <dbReference type="EMBL" id="BET27411.1"/>
    </source>
</evidence>
<dbReference type="CDD" id="cd09819">
    <property type="entry name" value="An_peroxidase_bacterial_1"/>
    <property type="match status" value="1"/>
</dbReference>
<protein>
    <submittedName>
        <fullName evidence="4">Heme peroxidase family protein</fullName>
    </submittedName>
</protein>
<dbReference type="KEGG" id="lto:RGQ30_29120"/>
<dbReference type="PANTHER" id="PTHR11475">
    <property type="entry name" value="OXIDASE/PEROXIDASE"/>
    <property type="match status" value="1"/>
</dbReference>
<evidence type="ECO:0000256" key="2">
    <source>
        <dbReference type="ARBA" id="ARBA00022525"/>
    </source>
</evidence>
<accession>A0AA86JHW5</accession>
<dbReference type="RefSeq" id="WP_130557508.1">
    <property type="nucleotide sequence ID" value="NZ_AP028947.1"/>
</dbReference>
<evidence type="ECO:0000256" key="3">
    <source>
        <dbReference type="ARBA" id="ARBA00023180"/>
    </source>
</evidence>
<dbReference type="Pfam" id="PF03098">
    <property type="entry name" value="An_peroxidase"/>
    <property type="match status" value="1"/>
</dbReference>
<sequence length="496" mass="55347">MSHHGNVYRSGDAPPSSTFYDQGKFGRLFQNLPAFSSDSPALRAALLKIGERNGVMDAKDDLTQAPQNLILQQPLLANNPDNPDLTAGMTFLGQFLDHDMTLDITSSLEQQVDPEMIQNFRVPTFGLDSVYGLGPGGSPHLFDQTVDFGLTTMLVELNPGAELLCRDGSNKFDLPRNSQGTPLIGDPRNDENLVLSQLQVAFLKFHNKVVAHMKSEVGLTNPAEIFLEAQRLTRWHYQWIILNEFLPKTIGKSLVTNILTKGRKFYKWRNAPYIPVEFSVAAYRFGHSQVRPSYRVNFGKGSDPDLFALFFNDNLAVNPVTFDMRGGSRAPHRFIDWQTFFDFGDNKARQNKRIDTRISTVMFDLPGLPPGGPQSLAQLNLLRHLTFKVPSGQRVAAAMEIEALPEEALAELKPYNLHKRTPLWYYCLKEADVTADGKHLGPVGGRIVGEVMIGLLQGDKTSYLSQDPDWTPVFGKKHGQFTMVDLLTQAGVVTEL</sequence>
<dbReference type="GO" id="GO:0020037">
    <property type="term" value="F:heme binding"/>
    <property type="evidence" value="ECO:0007669"/>
    <property type="project" value="InterPro"/>
</dbReference>
<evidence type="ECO:0000313" key="5">
    <source>
        <dbReference type="Proteomes" id="UP001329151"/>
    </source>
</evidence>
<proteinExistence type="predicted"/>
<dbReference type="SUPFAM" id="SSF48113">
    <property type="entry name" value="Heme-dependent peroxidases"/>
    <property type="match status" value="1"/>
</dbReference>
<dbReference type="PANTHER" id="PTHR11475:SF4">
    <property type="entry name" value="CHORION PEROXIDASE"/>
    <property type="match status" value="1"/>
</dbReference>
<organism evidence="4 5">
    <name type="scientific">Limnobacter thiooxidans</name>
    <dbReference type="NCBI Taxonomy" id="131080"/>
    <lineage>
        <taxon>Bacteria</taxon>
        <taxon>Pseudomonadati</taxon>
        <taxon>Pseudomonadota</taxon>
        <taxon>Betaproteobacteria</taxon>
        <taxon>Burkholderiales</taxon>
        <taxon>Burkholderiaceae</taxon>
        <taxon>Limnobacter</taxon>
    </lineage>
</organism>
<dbReference type="InterPro" id="IPR037120">
    <property type="entry name" value="Haem_peroxidase_sf_animal"/>
</dbReference>
<keyword evidence="4" id="KW-0575">Peroxidase</keyword>
<comment type="subcellular location">
    <subcellularLocation>
        <location evidence="1">Secreted</location>
    </subcellularLocation>
</comment>
<keyword evidence="4" id="KW-0560">Oxidoreductase</keyword>
<dbReference type="AlphaFoldDB" id="A0AA86JHW5"/>
<keyword evidence="5" id="KW-1185">Reference proteome</keyword>
<reference evidence="4 5" key="1">
    <citation type="submission" date="2023-10" db="EMBL/GenBank/DDBJ databases">
        <title>Complete Genome Sequence of Limnobacter thiooxidans CS-K2T, Isolated from freshwater lake sediments in Bavaria, Germany.</title>
        <authorList>
            <person name="Naruki M."/>
            <person name="Watanabe A."/>
            <person name="Warashina T."/>
            <person name="Morita T."/>
            <person name="Arakawa K."/>
        </authorList>
    </citation>
    <scope>NUCLEOTIDE SEQUENCE [LARGE SCALE GENOMIC DNA]</scope>
    <source>
        <strain evidence="4 5">CS-K2</strain>
    </source>
</reference>
<keyword evidence="3" id="KW-0325">Glycoprotein</keyword>